<keyword evidence="2" id="KW-1015">Disulfide bond</keyword>
<evidence type="ECO:0000256" key="2">
    <source>
        <dbReference type="ARBA" id="ARBA00023157"/>
    </source>
</evidence>
<evidence type="ECO:0000256" key="4">
    <source>
        <dbReference type="SAM" id="Phobius"/>
    </source>
</evidence>
<dbReference type="PANTHER" id="PTHR46403">
    <property type="entry name" value="TP53-REGULATED INHIBITOR OF APOPTOSIS 1"/>
    <property type="match status" value="1"/>
</dbReference>
<dbReference type="PANTHER" id="PTHR46403:SF1">
    <property type="entry name" value="TP53-REGULATED INHIBITOR OF APOPTOSIS 1"/>
    <property type="match status" value="1"/>
</dbReference>
<dbReference type="EMBL" id="JABAHT010000103">
    <property type="protein sequence ID" value="KAF4665038.1"/>
    <property type="molecule type" value="Genomic_DNA"/>
</dbReference>
<keyword evidence="4" id="KW-0812">Transmembrane</keyword>
<evidence type="ECO:0000256" key="1">
    <source>
        <dbReference type="ARBA" id="ARBA00006196"/>
    </source>
</evidence>
<dbReference type="Proteomes" id="UP000570595">
    <property type="component" value="Unassembled WGS sequence"/>
</dbReference>
<evidence type="ECO:0000313" key="7">
    <source>
        <dbReference type="Proteomes" id="UP000570595"/>
    </source>
</evidence>
<dbReference type="GO" id="GO:0005829">
    <property type="term" value="C:cytosol"/>
    <property type="evidence" value="ECO:0007669"/>
    <property type="project" value="TreeGrafter"/>
</dbReference>
<keyword evidence="4" id="KW-1133">Transmembrane helix</keyword>
<feature type="compositionally biased region" description="Basic and acidic residues" evidence="3">
    <location>
        <begin position="65"/>
        <end position="76"/>
    </location>
</feature>
<accession>A0A7J6MB95</accession>
<evidence type="ECO:0000313" key="5">
    <source>
        <dbReference type="EMBL" id="KAF4665038.1"/>
    </source>
</evidence>
<organism evidence="6 8">
    <name type="scientific">Perkinsus olseni</name>
    <name type="common">Perkinsus atlanticus</name>
    <dbReference type="NCBI Taxonomy" id="32597"/>
    <lineage>
        <taxon>Eukaryota</taxon>
        <taxon>Sar</taxon>
        <taxon>Alveolata</taxon>
        <taxon>Perkinsozoa</taxon>
        <taxon>Perkinsea</taxon>
        <taxon>Perkinsida</taxon>
        <taxon>Perkinsidae</taxon>
        <taxon>Perkinsus</taxon>
    </lineage>
</organism>
<feature type="region of interest" description="Disordered" evidence="3">
    <location>
        <begin position="42"/>
        <end position="76"/>
    </location>
</feature>
<comment type="caution">
    <text evidence="6">The sequence shown here is derived from an EMBL/GenBank/DDBJ whole genome shotgun (WGS) entry which is preliminary data.</text>
</comment>
<dbReference type="EMBL" id="JABANN010000156">
    <property type="protein sequence ID" value="KAF4668646.1"/>
    <property type="molecule type" value="Genomic_DNA"/>
</dbReference>
<protein>
    <submittedName>
        <fullName evidence="6">Uncharacterized protein</fullName>
    </submittedName>
</protein>
<evidence type="ECO:0000313" key="6">
    <source>
        <dbReference type="EMBL" id="KAF4668646.1"/>
    </source>
</evidence>
<dbReference type="GO" id="GO:0005758">
    <property type="term" value="C:mitochondrial intermembrane space"/>
    <property type="evidence" value="ECO:0007669"/>
    <property type="project" value="TreeGrafter"/>
</dbReference>
<keyword evidence="4" id="KW-0472">Membrane</keyword>
<evidence type="ECO:0000256" key="3">
    <source>
        <dbReference type="SAM" id="MobiDB-lite"/>
    </source>
</evidence>
<evidence type="ECO:0000313" key="8">
    <source>
        <dbReference type="Proteomes" id="UP000572268"/>
    </source>
</evidence>
<dbReference type="Proteomes" id="UP000572268">
    <property type="component" value="Unassembled WGS sequence"/>
</dbReference>
<feature type="compositionally biased region" description="Basic and acidic residues" evidence="3">
    <location>
        <begin position="42"/>
        <end position="56"/>
    </location>
</feature>
<dbReference type="AlphaFoldDB" id="A0A7J6MB95"/>
<gene>
    <name evidence="6" type="ORF">FOL46_001881</name>
    <name evidence="5" type="ORF">FOZ61_000262</name>
</gene>
<dbReference type="GO" id="GO:1990050">
    <property type="term" value="F:phosphatidic acid transfer activity"/>
    <property type="evidence" value="ECO:0007669"/>
    <property type="project" value="TreeGrafter"/>
</dbReference>
<name>A0A7J6MB95_PEROL</name>
<feature type="transmembrane region" description="Helical" evidence="4">
    <location>
        <begin position="12"/>
        <end position="32"/>
    </location>
</feature>
<dbReference type="OrthoDB" id="19091at2759"/>
<dbReference type="Pfam" id="PF05254">
    <property type="entry name" value="UPF0203"/>
    <property type="match status" value="1"/>
</dbReference>
<reference evidence="7 8" key="1">
    <citation type="submission" date="2020-04" db="EMBL/GenBank/DDBJ databases">
        <title>Perkinsus olseni comparative genomics.</title>
        <authorList>
            <person name="Bogema D.R."/>
        </authorList>
    </citation>
    <scope>NUCLEOTIDE SEQUENCE [LARGE SCALE GENOMIC DNA]</scope>
    <source>
        <strain evidence="5">ATCC PRA-179</strain>
        <strain evidence="6">ATCC PRA-31</strain>
    </source>
</reference>
<dbReference type="InterPro" id="IPR007918">
    <property type="entry name" value="MDM35_apoptosis"/>
</dbReference>
<proteinExistence type="inferred from homology"/>
<sequence>MLLFLGRDALGVGLLLSLSVVDFGIPIMGWLWGGHKKEEAHVGNENEDKNAADSKEAAAATAPREQVDPNDGKQVADAHKQAIQSCKHLKDRYDQCFNNWYRHAFLRGDLALSCDEYFEEYRACLVEDMEARGLGHLCMFGPDKPADFDEGKD</sequence>
<dbReference type="GO" id="GO:0005634">
    <property type="term" value="C:nucleus"/>
    <property type="evidence" value="ECO:0007669"/>
    <property type="project" value="TreeGrafter"/>
</dbReference>
<comment type="similarity">
    <text evidence="1">Belongs to the TRIAP1/MDM35 family.</text>
</comment>
<dbReference type="GO" id="GO:0045332">
    <property type="term" value="P:phospholipid translocation"/>
    <property type="evidence" value="ECO:0007669"/>
    <property type="project" value="TreeGrafter"/>
</dbReference>